<feature type="region of interest" description="Disordered" evidence="1">
    <location>
        <begin position="698"/>
        <end position="730"/>
    </location>
</feature>
<feature type="domain" description="PH" evidence="2">
    <location>
        <begin position="1600"/>
        <end position="1697"/>
    </location>
</feature>
<feature type="compositionally biased region" description="Polar residues" evidence="1">
    <location>
        <begin position="1269"/>
        <end position="1285"/>
    </location>
</feature>
<dbReference type="Pfam" id="PF00169">
    <property type="entry name" value="PH"/>
    <property type="match status" value="2"/>
</dbReference>
<feature type="compositionally biased region" description="Polar residues" evidence="1">
    <location>
        <begin position="626"/>
        <end position="643"/>
    </location>
</feature>
<dbReference type="InterPro" id="IPR001849">
    <property type="entry name" value="PH_domain"/>
</dbReference>
<accession>A0A9P0FRV8</accession>
<sequence length="1703" mass="191632">MFRSSRINGFLINNPSRGAISKMKKPCRGMVEHTGYMGTSRVVLNHFDVSTQADIQHVALTYESEDEIMGRLHSKKGKGTPHYSKQDIREQYCISERGLGALENERQNSLFGCLSSHNGSPCSNRTSFLTACVRQKAPSDENLYELYKRHPSEYAPYPRKSRYPLPPPRPEMLAYDHELKSSYFRRKVQPDPSRYTWMSSDDESVRMEKPTSISEQYNNNTVTPPSTLPGKKHVSFARSHTLTSFDDAISYLSSSSTTLNRMTRSQERLLEVGTLPITKQPEPSENIIMLDKIKRAPMKTQATQTEAALGRKPLPPSNINLSPRTMHRVKMVSQGAQTNGLILNGRKLMKSYSEAGSKFGLPPLHDFTQYETILDHEPLARTQSDEPPRSPFIVTTPPPVHIPNIPIIPEVIPQSDTSSLSRSEDHESEDSAESKKEIFIDFKPQVPATQVVKRTLTKTKSDGEILMEQRKTSKVEDSVVPDKTVMSFSHENIVVAEEEPPKKFTPYFQKSPIRYEGICKPLDENVYSSLDRTIYGQDSIDEEFHENLIYNPMLYRQDSQECGSTAGVAIVLDGHSPTDEGVVPNFLMPDRRLSPFASNDSLANDLRDQSDGIWNESQATVLQVDSGTDNGTALSSSEMTSVASPSSTNLLTPSSRRKHLLMLQHQQRSSMDTEALEEEFVEQPESYPRIVVDKPTPKQLELPSTSKNYLTPRSVSPMWRRKPSEPLAESPLPAIVPDLLLSRTDSGKTNTDVSESTTTDDYITANSTDSSRKSTSVMGVDIYNLNATQINEGSFDSTKGLDVLGDDMVVPSFSPPYSPARSIDDLRGSPRSSRSRSITNTPVPHIRTGRSTPSDDNSSSSCGSYSVGSTPDLLGRRSPSPHHKSPKSPSVPSQTKHQHKKQQKTPPTVSDEEKSVHYSSSGYYESPMEEDLTWKSPKHDEATCQKRRPYTLEIGYKPPEQAYVSPTKYKTIRRESKTSPRVSPASESLRVTPEVKSKRGKARTRSPMQVHKKKIEERYREESKATSDESSCDLGMKKYQANHQLSPRKSKKNKENNRRKSLPRSPTSQRSVKRNGADEKSTSLPNSLSRRKSGKQGKSLQPQDAIVIDHFSPTSGSPIRKRQSPQQKSPECTNKLKALSAESLRSVSPGSDSVFYSDPSSHTADHQVHCLHCGKEVDIVTTEDPDKSLSMSSNGIQQDIVEPPAGFEDSPRIKPQGRLYKKLERRIRSEDRNLAEARRHSRYKPDVRAKSEERGAKTYRSKLRPMAKSTDNSQEVLKATDSSPSVLPGAPEDEDDHGVYDVPYNDGYWIIIDESEEVNAWNRSIASPEPMEKRGSITSTESEQEFEKRYQAITHRMVHRKSCLEMYKRQTTKSFECDKTVVVRRESGEFGFRIHGSKPVVVSAIEPGTPAETSGLEVGDIVLAVNGVSVLDKSHSEVVKIAHAGSDTLQLEVARTCYALNAPADDHSSSSMYSGYLWKLSGYASGNMTNKWIRRWFCLKQNNCLYYYKTDSEKQPVGVVMLFDHEVEKLKDDDGTLCKPFRFVIQRPDSVPLHLAADTNNAKNRWVDIITRAITDSQIVDEFLEETKKNLTLSPSAVLNPDCFGYLVKLGTQWKSWSRRYCVLKDACLYFYQDANAKSAFGVAYLHGYRVQQSISGNKKHAFEILPPDPDKKHYYFHTESDADRKRWIAALEYSIDRWFKIH</sequence>
<protein>
    <submittedName>
        <fullName evidence="4">Uncharacterized protein</fullName>
    </submittedName>
</protein>
<dbReference type="SMART" id="SM00228">
    <property type="entry name" value="PDZ"/>
    <property type="match status" value="1"/>
</dbReference>
<organism evidence="4 5">
    <name type="scientific">Brassicogethes aeneus</name>
    <name type="common">Rape pollen beetle</name>
    <name type="synonym">Meligethes aeneus</name>
    <dbReference type="NCBI Taxonomy" id="1431903"/>
    <lineage>
        <taxon>Eukaryota</taxon>
        <taxon>Metazoa</taxon>
        <taxon>Ecdysozoa</taxon>
        <taxon>Arthropoda</taxon>
        <taxon>Hexapoda</taxon>
        <taxon>Insecta</taxon>
        <taxon>Pterygota</taxon>
        <taxon>Neoptera</taxon>
        <taxon>Endopterygota</taxon>
        <taxon>Coleoptera</taxon>
        <taxon>Polyphaga</taxon>
        <taxon>Cucujiformia</taxon>
        <taxon>Nitidulidae</taxon>
        <taxon>Meligethinae</taxon>
        <taxon>Brassicogethes</taxon>
    </lineage>
</organism>
<dbReference type="Pfam" id="PF00595">
    <property type="entry name" value="PDZ"/>
    <property type="match status" value="1"/>
</dbReference>
<feature type="compositionally biased region" description="Basic and acidic residues" evidence="1">
    <location>
        <begin position="1231"/>
        <end position="1256"/>
    </location>
</feature>
<dbReference type="Gene3D" id="2.30.42.10">
    <property type="match status" value="1"/>
</dbReference>
<dbReference type="InterPro" id="IPR001478">
    <property type="entry name" value="PDZ"/>
</dbReference>
<feature type="region of interest" description="Disordered" evidence="1">
    <location>
        <begin position="1231"/>
        <end position="1298"/>
    </location>
</feature>
<dbReference type="Proteomes" id="UP001154078">
    <property type="component" value="Chromosome 9"/>
</dbReference>
<name>A0A9P0FRV8_BRAAE</name>
<dbReference type="PANTHER" id="PTHR47644">
    <property type="entry name" value="AGAP008221-PA"/>
    <property type="match status" value="1"/>
</dbReference>
<dbReference type="EMBL" id="OV121140">
    <property type="protein sequence ID" value="CAH0564677.1"/>
    <property type="molecule type" value="Genomic_DNA"/>
</dbReference>
<evidence type="ECO:0000313" key="5">
    <source>
        <dbReference type="Proteomes" id="UP001154078"/>
    </source>
</evidence>
<feature type="compositionally biased region" description="Low complexity" evidence="1">
    <location>
        <begin position="851"/>
        <end position="871"/>
    </location>
</feature>
<feature type="domain" description="PDZ" evidence="3">
    <location>
        <begin position="1379"/>
        <end position="1457"/>
    </location>
</feature>
<dbReference type="SUPFAM" id="SSF50729">
    <property type="entry name" value="PH domain-like"/>
    <property type="match status" value="2"/>
</dbReference>
<feature type="region of interest" description="Disordered" evidence="1">
    <location>
        <begin position="813"/>
        <end position="1132"/>
    </location>
</feature>
<gene>
    <name evidence="4" type="ORF">MELIAE_LOCUS13163</name>
</gene>
<proteinExistence type="predicted"/>
<evidence type="ECO:0000313" key="4">
    <source>
        <dbReference type="EMBL" id="CAH0564677.1"/>
    </source>
</evidence>
<feature type="domain" description="PH" evidence="2">
    <location>
        <begin position="1470"/>
        <end position="1575"/>
    </location>
</feature>
<keyword evidence="5" id="KW-1185">Reference proteome</keyword>
<evidence type="ECO:0000259" key="2">
    <source>
        <dbReference type="PROSITE" id="PS50003"/>
    </source>
</evidence>
<feature type="region of interest" description="Disordered" evidence="1">
    <location>
        <begin position="415"/>
        <end position="437"/>
    </location>
</feature>
<feature type="compositionally biased region" description="Basic and acidic residues" evidence="1">
    <location>
        <begin position="1014"/>
        <end position="1027"/>
    </location>
</feature>
<dbReference type="PANTHER" id="PTHR47644:SF1">
    <property type="entry name" value="PDZ DOMAIN-CONTAINING PROTEIN"/>
    <property type="match status" value="1"/>
</dbReference>
<dbReference type="PROSITE" id="PS50003">
    <property type="entry name" value="PH_DOMAIN"/>
    <property type="match status" value="2"/>
</dbReference>
<feature type="compositionally biased region" description="Polar residues" evidence="1">
    <location>
        <begin position="702"/>
        <end position="714"/>
    </location>
</feature>
<evidence type="ECO:0000256" key="1">
    <source>
        <dbReference type="SAM" id="MobiDB-lite"/>
    </source>
</evidence>
<dbReference type="SUPFAM" id="SSF50156">
    <property type="entry name" value="PDZ domain-like"/>
    <property type="match status" value="1"/>
</dbReference>
<feature type="region of interest" description="Disordered" evidence="1">
    <location>
        <begin position="626"/>
        <end position="655"/>
    </location>
</feature>
<dbReference type="InterPro" id="IPR011993">
    <property type="entry name" value="PH-like_dom_sf"/>
</dbReference>
<dbReference type="SMART" id="SM00233">
    <property type="entry name" value="PH"/>
    <property type="match status" value="2"/>
</dbReference>
<dbReference type="PROSITE" id="PS50106">
    <property type="entry name" value="PDZ"/>
    <property type="match status" value="1"/>
</dbReference>
<evidence type="ECO:0000259" key="3">
    <source>
        <dbReference type="PROSITE" id="PS50106"/>
    </source>
</evidence>
<dbReference type="CDD" id="cd00136">
    <property type="entry name" value="PDZ_canonical"/>
    <property type="match status" value="1"/>
</dbReference>
<dbReference type="OrthoDB" id="2157866at2759"/>
<feature type="compositionally biased region" description="Low complexity" evidence="1">
    <location>
        <begin position="644"/>
        <end position="654"/>
    </location>
</feature>
<dbReference type="CDD" id="cd00821">
    <property type="entry name" value="PH"/>
    <property type="match status" value="1"/>
</dbReference>
<reference evidence="4" key="1">
    <citation type="submission" date="2021-12" db="EMBL/GenBank/DDBJ databases">
        <authorList>
            <person name="King R."/>
        </authorList>
    </citation>
    <scope>NUCLEOTIDE SEQUENCE</scope>
</reference>
<feature type="region of interest" description="Disordered" evidence="1">
    <location>
        <begin position="209"/>
        <end position="230"/>
    </location>
</feature>
<dbReference type="Gene3D" id="2.30.29.30">
    <property type="entry name" value="Pleckstrin-homology domain (PH domain)/Phosphotyrosine-binding domain (PTB)"/>
    <property type="match status" value="2"/>
</dbReference>
<dbReference type="InterPro" id="IPR036034">
    <property type="entry name" value="PDZ_sf"/>
</dbReference>
<feature type="compositionally biased region" description="Polar residues" evidence="1">
    <location>
        <begin position="211"/>
        <end position="225"/>
    </location>
</feature>